<sequence>MAVPQFDLSTATKAMAAVVAAIDTADLDAATPCPEMTVRDLLFHALGFTEAFRQGATKEGVGHSAPPQPAPQTDLPGGWAELLTAQLDSLAEAWRDPAAWDGETEVGGVTGPAAGMAGFALDEVVVHGWDLARATGQDYRPADEDVAVLLEQFRETPPEGVPGLFGPRVEVAADAPDWQRLIGLTGRDPGWRR</sequence>
<dbReference type="GO" id="GO:0046872">
    <property type="term" value="F:metal ion binding"/>
    <property type="evidence" value="ECO:0007669"/>
    <property type="project" value="InterPro"/>
</dbReference>
<accession>W5TWZ7</accession>
<dbReference type="InterPro" id="IPR034660">
    <property type="entry name" value="DinB/YfiT-like"/>
</dbReference>
<protein>
    <recommendedName>
        <fullName evidence="1">Mycothiol-dependent maleylpyruvate isomerase metal-binding domain-containing protein</fullName>
    </recommendedName>
</protein>
<evidence type="ECO:0000313" key="2">
    <source>
        <dbReference type="EMBL" id="AHH21736.1"/>
    </source>
</evidence>
<feature type="domain" description="Mycothiol-dependent maleylpyruvate isomerase metal-binding" evidence="1">
    <location>
        <begin position="9"/>
        <end position="132"/>
    </location>
</feature>
<dbReference type="NCBIfam" id="TIGR03086">
    <property type="entry name" value="TIGR03086 family metal-binding protein"/>
    <property type="match status" value="1"/>
</dbReference>
<proteinExistence type="predicted"/>
<dbReference type="Proteomes" id="UP000019150">
    <property type="component" value="Chromosome"/>
</dbReference>
<dbReference type="InterPro" id="IPR017517">
    <property type="entry name" value="Maleyloyr_isom"/>
</dbReference>
<dbReference type="eggNOG" id="ENOG5032B92">
    <property type="taxonomic scope" value="Bacteria"/>
</dbReference>
<dbReference type="KEGG" id="nno:NONO_c69750"/>
<evidence type="ECO:0000259" key="1">
    <source>
        <dbReference type="Pfam" id="PF11716"/>
    </source>
</evidence>
<dbReference type="SUPFAM" id="SSF109854">
    <property type="entry name" value="DinB/YfiT-like putative metalloenzymes"/>
    <property type="match status" value="1"/>
</dbReference>
<dbReference type="NCBIfam" id="TIGR03083">
    <property type="entry name" value="maleylpyruvate isomerase family mycothiol-dependent enzyme"/>
    <property type="match status" value="1"/>
</dbReference>
<gene>
    <name evidence="2" type="ORF">NONO_c69750</name>
</gene>
<reference evidence="2 3" key="1">
    <citation type="journal article" date="2014" name="Appl. Environ. Microbiol.">
        <title>Insights into the Microbial Degradation of Rubber and Gutta-Percha by Analysis of the Complete Genome of Nocardia nova SH22a.</title>
        <authorList>
            <person name="Luo Q."/>
            <person name="Hiessl S."/>
            <person name="Poehlein A."/>
            <person name="Daniel R."/>
            <person name="Steinbuchel A."/>
        </authorList>
    </citation>
    <scope>NUCLEOTIDE SEQUENCE [LARGE SCALE GENOMIC DNA]</scope>
    <source>
        <strain evidence="2">SH22a</strain>
    </source>
</reference>
<organism evidence="2 3">
    <name type="scientific">Nocardia nova SH22a</name>
    <dbReference type="NCBI Taxonomy" id="1415166"/>
    <lineage>
        <taxon>Bacteria</taxon>
        <taxon>Bacillati</taxon>
        <taxon>Actinomycetota</taxon>
        <taxon>Actinomycetes</taxon>
        <taxon>Mycobacteriales</taxon>
        <taxon>Nocardiaceae</taxon>
        <taxon>Nocardia</taxon>
    </lineage>
</organism>
<dbReference type="STRING" id="1415166.NONO_c69750"/>
<dbReference type="HOGENOM" id="CLU_051661_2_0_11"/>
<dbReference type="InterPro" id="IPR024344">
    <property type="entry name" value="MDMPI_metal-binding"/>
</dbReference>
<dbReference type="PATRIC" id="fig|1415166.3.peg.7161"/>
<name>W5TWZ7_9NOCA</name>
<dbReference type="InterPro" id="IPR017520">
    <property type="entry name" value="CHP03086"/>
</dbReference>
<dbReference type="RefSeq" id="WP_025353027.1">
    <property type="nucleotide sequence ID" value="NZ_CP006850.1"/>
</dbReference>
<dbReference type="AlphaFoldDB" id="W5TWZ7"/>
<dbReference type="OrthoDB" id="5185819at2"/>
<dbReference type="Pfam" id="PF11716">
    <property type="entry name" value="MDMPI_N"/>
    <property type="match status" value="1"/>
</dbReference>
<dbReference type="EMBL" id="CP006850">
    <property type="protein sequence ID" value="AHH21736.1"/>
    <property type="molecule type" value="Genomic_DNA"/>
</dbReference>
<evidence type="ECO:0000313" key="3">
    <source>
        <dbReference type="Proteomes" id="UP000019150"/>
    </source>
</evidence>
<keyword evidence="3" id="KW-1185">Reference proteome</keyword>
<dbReference type="Gene3D" id="1.20.120.450">
    <property type="entry name" value="dinb family like domain"/>
    <property type="match status" value="1"/>
</dbReference>